<gene>
    <name evidence="1" type="ORF">SPELUC_LOCUS8958</name>
</gene>
<dbReference type="EMBL" id="CAJVPW010014224">
    <property type="protein sequence ID" value="CAG8652205.1"/>
    <property type="molecule type" value="Genomic_DNA"/>
</dbReference>
<protein>
    <submittedName>
        <fullName evidence="1">1617_t:CDS:1</fullName>
    </submittedName>
</protein>
<accession>A0ACA9NF90</accession>
<dbReference type="Proteomes" id="UP000789366">
    <property type="component" value="Unassembled WGS sequence"/>
</dbReference>
<organism evidence="1 2">
    <name type="scientific">Cetraspora pellucida</name>
    <dbReference type="NCBI Taxonomy" id="1433469"/>
    <lineage>
        <taxon>Eukaryota</taxon>
        <taxon>Fungi</taxon>
        <taxon>Fungi incertae sedis</taxon>
        <taxon>Mucoromycota</taxon>
        <taxon>Glomeromycotina</taxon>
        <taxon>Glomeromycetes</taxon>
        <taxon>Diversisporales</taxon>
        <taxon>Gigasporaceae</taxon>
        <taxon>Cetraspora</taxon>
    </lineage>
</organism>
<reference evidence="1" key="1">
    <citation type="submission" date="2021-06" db="EMBL/GenBank/DDBJ databases">
        <authorList>
            <person name="Kallberg Y."/>
            <person name="Tangrot J."/>
            <person name="Rosling A."/>
        </authorList>
    </citation>
    <scope>NUCLEOTIDE SEQUENCE</scope>
    <source>
        <strain evidence="1">28 12/20/2015</strain>
    </source>
</reference>
<keyword evidence="2" id="KW-1185">Reference proteome</keyword>
<evidence type="ECO:0000313" key="1">
    <source>
        <dbReference type="EMBL" id="CAG8652205.1"/>
    </source>
</evidence>
<comment type="caution">
    <text evidence="1">The sequence shown here is derived from an EMBL/GenBank/DDBJ whole genome shotgun (WGS) entry which is preliminary data.</text>
</comment>
<name>A0ACA9NF90_9GLOM</name>
<evidence type="ECO:0000313" key="2">
    <source>
        <dbReference type="Proteomes" id="UP000789366"/>
    </source>
</evidence>
<proteinExistence type="predicted"/>
<sequence>MNSKCQLNQLDLNIVAKSELQELQNNYNSNTYLSLHRLIYNTSLKHPRAQNGFVLFRRNLQAFLNSEEASKLKNIGEISKLAANLWNGKPSIIKFNNLTAFNIASYCYPNIQQEYPITTASINLTFNNTPYYYSNYYPNIPHENLKQMDINLAKIDFFTSVIKQSKKSIDKFVKF</sequence>